<keyword evidence="3" id="KW-1185">Reference proteome</keyword>
<dbReference type="RefSeq" id="WP_099642935.1">
    <property type="nucleotide sequence ID" value="NZ_NKHF01000071.1"/>
</dbReference>
<feature type="signal peptide" evidence="1">
    <location>
        <begin position="1"/>
        <end position="24"/>
    </location>
</feature>
<gene>
    <name evidence="2" type="ORF">CEX98_15420</name>
</gene>
<dbReference type="EMBL" id="NKHF01000071">
    <property type="protein sequence ID" value="PCK30858.1"/>
    <property type="molecule type" value="Genomic_DNA"/>
</dbReference>
<evidence type="ECO:0000313" key="2">
    <source>
        <dbReference type="EMBL" id="PCK30858.1"/>
    </source>
</evidence>
<dbReference type="Proteomes" id="UP000228621">
    <property type="component" value="Unassembled WGS sequence"/>
</dbReference>
<keyword evidence="1" id="KW-0732">Signal</keyword>
<dbReference type="InterPro" id="IPR047111">
    <property type="entry name" value="YbaP-like"/>
</dbReference>
<feature type="chain" id="PRO_5013218423" evidence="1">
    <location>
        <begin position="25"/>
        <end position="291"/>
    </location>
</feature>
<dbReference type="Pfam" id="PF01963">
    <property type="entry name" value="TraB_PrgY_gumN"/>
    <property type="match status" value="1"/>
</dbReference>
<evidence type="ECO:0000313" key="3">
    <source>
        <dbReference type="Proteomes" id="UP000228621"/>
    </source>
</evidence>
<protein>
    <submittedName>
        <fullName evidence="2">TraB/GumN family protein</fullName>
    </submittedName>
</protein>
<organism evidence="2 3">
    <name type="scientific">Pseudoalteromonas piscicida</name>
    <dbReference type="NCBI Taxonomy" id="43662"/>
    <lineage>
        <taxon>Bacteria</taxon>
        <taxon>Pseudomonadati</taxon>
        <taxon>Pseudomonadota</taxon>
        <taxon>Gammaproteobacteria</taxon>
        <taxon>Alteromonadales</taxon>
        <taxon>Pseudoalteromonadaceae</taxon>
        <taxon>Pseudoalteromonas</taxon>
    </lineage>
</organism>
<dbReference type="PANTHER" id="PTHR40590:SF1">
    <property type="entry name" value="CYTOPLASMIC PROTEIN"/>
    <property type="match status" value="1"/>
</dbReference>
<accession>A0A2A5JN53</accession>
<dbReference type="PANTHER" id="PTHR40590">
    <property type="entry name" value="CYTOPLASMIC PROTEIN-RELATED"/>
    <property type="match status" value="1"/>
</dbReference>
<proteinExistence type="predicted"/>
<dbReference type="CDD" id="cd14789">
    <property type="entry name" value="Tiki"/>
    <property type="match status" value="1"/>
</dbReference>
<name>A0A2A5JN53_PSEO7</name>
<dbReference type="AlphaFoldDB" id="A0A2A5JN53"/>
<evidence type="ECO:0000256" key="1">
    <source>
        <dbReference type="SAM" id="SignalP"/>
    </source>
</evidence>
<dbReference type="InterPro" id="IPR002816">
    <property type="entry name" value="TraB/PrgY/GumN_fam"/>
</dbReference>
<dbReference type="OrthoDB" id="357294at2"/>
<reference evidence="3" key="1">
    <citation type="journal article" date="2019" name="Genome Announc.">
        <title>Draft Genome Sequence of Pseudoalteromonas piscicida Strain 36Y ROTHPW, an Hypersaline Seawater Isolate from the South Coast of Sonora, Mexico.</title>
        <authorList>
            <person name="Sanchez-Diaz R."/>
            <person name="Molina-Garza Z.J."/>
            <person name="Cruz-Suarez L.E."/>
            <person name="Selvin J."/>
            <person name="Kiran G.S."/>
            <person name="Ibarra-Gamez J.C."/>
            <person name="Gomez-Gil B."/>
            <person name="Galaviz-Silva L."/>
        </authorList>
    </citation>
    <scope>NUCLEOTIDE SEQUENCE [LARGE SCALE GENOMIC DNA]</scope>
    <source>
        <strain evidence="3">36Y_RITHPW</strain>
    </source>
</reference>
<sequence length="291" mass="33481">MVRVFSPAIFIYLCLSFFSALANAEVGLWKIEKDNRTSYLFGTVHVGDKQMSGLPEKVKNAIANSDKVMVEVNVDALSPFEIQQRSMPFMLLKNNQTLKDQLSPKVYQKLQDYFATKQIDITLFERYAPWAVMVTMLQLEYQKLGFSETNGIDKQVIAYANEKKIPIGEFETLEYQLEMFSQLSIHSDAMLEETFAQMSDLDTYFLDLVSAWRTGDLDKLAHYYNVSFDDDQYGKLAEQLMIIERNNNWVAKLQTQLPKESLFIAVGALHLVEQYGLITQLKKHGYTVTKL</sequence>
<comment type="caution">
    <text evidence="2">The sequence shown here is derived from an EMBL/GenBank/DDBJ whole genome shotgun (WGS) entry which is preliminary data.</text>
</comment>